<name>A0A191ZE54_9GAMM</name>
<dbReference type="Proteomes" id="UP000078596">
    <property type="component" value="Chromosome"/>
</dbReference>
<protein>
    <recommendedName>
        <fullName evidence="11">Transporter</fullName>
    </recommendedName>
</protein>
<dbReference type="PANTHER" id="PTHR30026">
    <property type="entry name" value="OUTER MEMBRANE PROTEIN TOLC"/>
    <property type="match status" value="1"/>
</dbReference>
<dbReference type="AlphaFoldDB" id="A0A191ZE54"/>
<dbReference type="KEGG" id="haz:A9404_01050"/>
<evidence type="ECO:0000313" key="9">
    <source>
        <dbReference type="EMBL" id="ANJ66147.1"/>
    </source>
</evidence>
<dbReference type="EMBL" id="CP016027">
    <property type="protein sequence ID" value="ANJ66147.1"/>
    <property type="molecule type" value="Genomic_DNA"/>
</dbReference>
<evidence type="ECO:0008006" key="11">
    <source>
        <dbReference type="Google" id="ProtNLM"/>
    </source>
</evidence>
<dbReference type="GO" id="GO:0015562">
    <property type="term" value="F:efflux transmembrane transporter activity"/>
    <property type="evidence" value="ECO:0007669"/>
    <property type="project" value="InterPro"/>
</dbReference>
<evidence type="ECO:0000256" key="5">
    <source>
        <dbReference type="ARBA" id="ARBA00022692"/>
    </source>
</evidence>
<dbReference type="GO" id="GO:1990281">
    <property type="term" value="C:efflux pump complex"/>
    <property type="evidence" value="ECO:0007669"/>
    <property type="project" value="TreeGrafter"/>
</dbReference>
<dbReference type="PANTHER" id="PTHR30026:SF20">
    <property type="entry name" value="OUTER MEMBRANE PROTEIN TOLC"/>
    <property type="match status" value="1"/>
</dbReference>
<keyword evidence="4" id="KW-1134">Transmembrane beta strand</keyword>
<evidence type="ECO:0000256" key="6">
    <source>
        <dbReference type="ARBA" id="ARBA00023136"/>
    </source>
</evidence>
<evidence type="ECO:0000313" key="10">
    <source>
        <dbReference type="Proteomes" id="UP000078596"/>
    </source>
</evidence>
<dbReference type="STRING" id="1860122.A9404_01050"/>
<keyword evidence="6" id="KW-0472">Membrane</keyword>
<feature type="region of interest" description="Disordered" evidence="8">
    <location>
        <begin position="425"/>
        <end position="449"/>
    </location>
</feature>
<dbReference type="GO" id="GO:0015288">
    <property type="term" value="F:porin activity"/>
    <property type="evidence" value="ECO:0007669"/>
    <property type="project" value="TreeGrafter"/>
</dbReference>
<dbReference type="Pfam" id="PF02321">
    <property type="entry name" value="OEP"/>
    <property type="match status" value="1"/>
</dbReference>
<keyword evidence="3" id="KW-0813">Transport</keyword>
<keyword evidence="7" id="KW-0998">Cell outer membrane</keyword>
<proteinExistence type="inferred from homology"/>
<dbReference type="InterPro" id="IPR003423">
    <property type="entry name" value="OMP_efflux"/>
</dbReference>
<dbReference type="InterPro" id="IPR051906">
    <property type="entry name" value="TolC-like"/>
</dbReference>
<dbReference type="Gene3D" id="1.20.1600.10">
    <property type="entry name" value="Outer membrane efflux proteins (OEP)"/>
    <property type="match status" value="1"/>
</dbReference>
<sequence length="449" mass="49614">MVAGLIACSVSVGMAAEDGGTPLTLDAALSVPLSGQYGVMAAEAGLAAARADQAEVASWSDPMISLHGQLRYIRPSNVAPDPNNRHDNALGITARRQLFDFGRQDLRFDAAEEQVSGAKLSVLGREQQQRLAILRAFFSVLMADQQYTVLNERMAVVYVRYDKAKDRKELGMTSDYELAQLRRDYEDVLLARAKADANRRISRRHLAELMGTPDQIPAKLEKPKFTHLFDRKPPELDDTLKKMMQGDPELQALRAEYAGSEHLLQAARDHNAPTIYAEVNGDYYQRELGSRDPFRAGVYIEFPLYDGGLRDARIGRAQAARMGLQARIAAREAALREYATTLVDMIDVQRKAALSRVQALENYSDLNFTRKQTLYQMEKATDLGDAMVEESAAQLERMRATFTLATYWAELAVLEGAPIMTAFSAPASSPQPVPAGGPTVVKSTKEPKS</sequence>
<reference evidence="9 10" key="1">
    <citation type="submission" date="2016-06" db="EMBL/GenBank/DDBJ databases">
        <title>Insight into the functional genes involving in sulfur oxidation in Pearl River water.</title>
        <authorList>
            <person name="Luo J."/>
            <person name="Tan X."/>
            <person name="Lin W."/>
        </authorList>
    </citation>
    <scope>NUCLEOTIDE SEQUENCE [LARGE SCALE GENOMIC DNA]</scope>
    <source>
        <strain evidence="9 10">LS2</strain>
    </source>
</reference>
<evidence type="ECO:0000256" key="8">
    <source>
        <dbReference type="SAM" id="MobiDB-lite"/>
    </source>
</evidence>
<keyword evidence="5" id="KW-0812">Transmembrane</keyword>
<evidence type="ECO:0000256" key="1">
    <source>
        <dbReference type="ARBA" id="ARBA00004442"/>
    </source>
</evidence>
<gene>
    <name evidence="9" type="ORF">A9404_01050</name>
</gene>
<dbReference type="GO" id="GO:0009279">
    <property type="term" value="C:cell outer membrane"/>
    <property type="evidence" value="ECO:0007669"/>
    <property type="project" value="UniProtKB-SubCell"/>
</dbReference>
<evidence type="ECO:0000256" key="7">
    <source>
        <dbReference type="ARBA" id="ARBA00023237"/>
    </source>
</evidence>
<evidence type="ECO:0000256" key="2">
    <source>
        <dbReference type="ARBA" id="ARBA00007613"/>
    </source>
</evidence>
<evidence type="ECO:0000256" key="3">
    <source>
        <dbReference type="ARBA" id="ARBA00022448"/>
    </source>
</evidence>
<accession>A0A191ZE54</accession>
<evidence type="ECO:0000256" key="4">
    <source>
        <dbReference type="ARBA" id="ARBA00022452"/>
    </source>
</evidence>
<comment type="subcellular location">
    <subcellularLocation>
        <location evidence="1">Cell outer membrane</location>
    </subcellularLocation>
</comment>
<comment type="similarity">
    <text evidence="2">Belongs to the outer membrane factor (OMF) (TC 1.B.17) family.</text>
</comment>
<keyword evidence="10" id="KW-1185">Reference proteome</keyword>
<dbReference type="SUPFAM" id="SSF56954">
    <property type="entry name" value="Outer membrane efflux proteins (OEP)"/>
    <property type="match status" value="1"/>
</dbReference>
<organism evidence="9 10">
    <name type="scientific">Halothiobacillus diazotrophicus</name>
    <dbReference type="NCBI Taxonomy" id="1860122"/>
    <lineage>
        <taxon>Bacteria</taxon>
        <taxon>Pseudomonadati</taxon>
        <taxon>Pseudomonadota</taxon>
        <taxon>Gammaproteobacteria</taxon>
        <taxon>Chromatiales</taxon>
        <taxon>Halothiobacillaceae</taxon>
        <taxon>Halothiobacillus</taxon>
    </lineage>
</organism>